<evidence type="ECO:0000256" key="4">
    <source>
        <dbReference type="ARBA" id="ARBA00022801"/>
    </source>
</evidence>
<dbReference type="PANTHER" id="PTHR22748">
    <property type="entry name" value="AP ENDONUCLEASE"/>
    <property type="match status" value="1"/>
</dbReference>
<feature type="binding site" evidence="7">
    <location>
        <position position="35"/>
    </location>
    <ligand>
        <name>Mg(2+)</name>
        <dbReference type="ChEBI" id="CHEBI:18420"/>
        <label>1</label>
    </ligand>
</feature>
<sequence length="253" mass="28353">MKIISWNVNGIRAVEKKGFIDWLLGCGADVVCIQETKANPGQLSPELLAPGGVYKSYFSSAKRPGYSGTAIFTKTEPDSVEIMGDERFDDEGRVTIAKFGKLAVISAYFPNSQDAGARLDYKLAFCDTMLKKCDQLVADGFNIVLCGDYNIAHKPIDLANPKANEGNAGYLPEERAWMDKFTEAGYVDTFRHFCEEPKQYTWWSYRFHAREKNIGWRIDYQCVNPSFIENVKSSTILADVLGSDHCPISVEIE</sequence>
<gene>
    <name evidence="10" type="ORF">SAMN04487977_107105</name>
</gene>
<dbReference type="AlphaFoldDB" id="A0A1H9HPY8"/>
<dbReference type="CDD" id="cd09085">
    <property type="entry name" value="Mth212-like_AP-endo"/>
    <property type="match status" value="1"/>
</dbReference>
<dbReference type="PROSITE" id="PS51435">
    <property type="entry name" value="AP_NUCLEASE_F1_4"/>
    <property type="match status" value="1"/>
</dbReference>
<evidence type="ECO:0000256" key="7">
    <source>
        <dbReference type="PIRSR" id="PIRSR604808-2"/>
    </source>
</evidence>
<feature type="active site" evidence="6">
    <location>
        <position position="108"/>
    </location>
</feature>
<feature type="site" description="Transition state stabilizer" evidence="8">
    <location>
        <position position="150"/>
    </location>
</feature>
<feature type="binding site" evidence="7">
    <location>
        <position position="150"/>
    </location>
    <ligand>
        <name>Mg(2+)</name>
        <dbReference type="ChEBI" id="CHEBI:18420"/>
        <label>1</label>
    </ligand>
</feature>
<feature type="binding site" evidence="7">
    <location>
        <position position="244"/>
    </location>
    <ligand>
        <name>Mg(2+)</name>
        <dbReference type="ChEBI" id="CHEBI:18420"/>
        <label>1</label>
    </ligand>
</feature>
<dbReference type="GO" id="GO:0008311">
    <property type="term" value="F:double-stranded DNA 3'-5' DNA exonuclease activity"/>
    <property type="evidence" value="ECO:0007669"/>
    <property type="project" value="TreeGrafter"/>
</dbReference>
<accession>A0A1H9HPY8</accession>
<dbReference type="InterPro" id="IPR020847">
    <property type="entry name" value="AP_endonuclease_F1_BS"/>
</dbReference>
<feature type="site" description="Interaction with DNA substrate" evidence="8">
    <location>
        <position position="245"/>
    </location>
</feature>
<dbReference type="Pfam" id="PF03372">
    <property type="entry name" value="Exo_endo_phos"/>
    <property type="match status" value="1"/>
</dbReference>
<evidence type="ECO:0000256" key="8">
    <source>
        <dbReference type="PIRSR" id="PIRSR604808-3"/>
    </source>
</evidence>
<feature type="binding site" evidence="7">
    <location>
        <position position="7"/>
    </location>
    <ligand>
        <name>Mg(2+)</name>
        <dbReference type="ChEBI" id="CHEBI:18420"/>
        <label>1</label>
    </ligand>
</feature>
<dbReference type="EMBL" id="FOFU01000007">
    <property type="protein sequence ID" value="SEQ64383.1"/>
    <property type="molecule type" value="Genomic_DNA"/>
</dbReference>
<comment type="cofactor">
    <cofactor evidence="7">
        <name>Mg(2+)</name>
        <dbReference type="ChEBI" id="CHEBI:18420"/>
    </cofactor>
    <cofactor evidence="7">
        <name>Mn(2+)</name>
        <dbReference type="ChEBI" id="CHEBI:29035"/>
    </cofactor>
    <text evidence="7">Probably binds two magnesium or manganese ions per subunit.</text>
</comment>
<evidence type="ECO:0000256" key="3">
    <source>
        <dbReference type="ARBA" id="ARBA00022723"/>
    </source>
</evidence>
<dbReference type="Proteomes" id="UP000182360">
    <property type="component" value="Unassembled WGS sequence"/>
</dbReference>
<evidence type="ECO:0000313" key="11">
    <source>
        <dbReference type="Proteomes" id="UP000182360"/>
    </source>
</evidence>
<dbReference type="InterPro" id="IPR020848">
    <property type="entry name" value="AP_endonuclease_F1_CS"/>
</dbReference>
<comment type="cofactor">
    <cofactor evidence="1">
        <name>Mn(2+)</name>
        <dbReference type="ChEBI" id="CHEBI:29035"/>
    </cofactor>
</comment>
<feature type="active site" description="Proton acceptor" evidence="6">
    <location>
        <position position="245"/>
    </location>
</feature>
<feature type="site" description="Important for catalytic activity" evidence="8">
    <location>
        <position position="219"/>
    </location>
</feature>
<evidence type="ECO:0000256" key="2">
    <source>
        <dbReference type="ARBA" id="ARBA00007092"/>
    </source>
</evidence>
<feature type="domain" description="Endonuclease/exonuclease/phosphatase" evidence="9">
    <location>
        <begin position="4"/>
        <end position="245"/>
    </location>
</feature>
<comment type="similarity">
    <text evidence="2">Belongs to the DNA repair enzymes AP/ExoA family.</text>
</comment>
<feature type="binding site" evidence="7">
    <location>
        <position position="148"/>
    </location>
    <ligand>
        <name>Mg(2+)</name>
        <dbReference type="ChEBI" id="CHEBI:18420"/>
        <label>1</label>
    </ligand>
</feature>
<dbReference type="OrthoDB" id="9803914at2"/>
<evidence type="ECO:0000256" key="1">
    <source>
        <dbReference type="ARBA" id="ARBA00001936"/>
    </source>
</evidence>
<dbReference type="InterPro" id="IPR005135">
    <property type="entry name" value="Endo/exonuclease/phosphatase"/>
</dbReference>
<dbReference type="FunFam" id="3.60.10.10:FF:000026">
    <property type="entry name" value="Exodeoxyribonuclease III"/>
    <property type="match status" value="1"/>
</dbReference>
<evidence type="ECO:0000313" key="10">
    <source>
        <dbReference type="EMBL" id="SEQ64383.1"/>
    </source>
</evidence>
<dbReference type="InterPro" id="IPR004808">
    <property type="entry name" value="AP_endonuc_1"/>
</dbReference>
<evidence type="ECO:0000259" key="9">
    <source>
        <dbReference type="Pfam" id="PF03372"/>
    </source>
</evidence>
<protein>
    <submittedName>
        <fullName evidence="10">Exodeoxyribonuclease-3</fullName>
    </submittedName>
</protein>
<dbReference type="PANTHER" id="PTHR22748:SF6">
    <property type="entry name" value="DNA-(APURINIC OR APYRIMIDINIC SITE) ENDONUCLEASE"/>
    <property type="match status" value="1"/>
</dbReference>
<feature type="active site" description="Proton donor/acceptor" evidence="6">
    <location>
        <position position="148"/>
    </location>
</feature>
<dbReference type="RefSeq" id="WP_074644497.1">
    <property type="nucleotide sequence ID" value="NZ_FOFU01000007.1"/>
</dbReference>
<evidence type="ECO:0000256" key="5">
    <source>
        <dbReference type="ARBA" id="ARBA00022842"/>
    </source>
</evidence>
<dbReference type="PROSITE" id="PS00726">
    <property type="entry name" value="AP_NUCLEASE_F1_1"/>
    <property type="match status" value="1"/>
</dbReference>
<dbReference type="GO" id="GO:0003906">
    <property type="term" value="F:DNA-(apurinic or apyrimidinic site) endonuclease activity"/>
    <property type="evidence" value="ECO:0007669"/>
    <property type="project" value="TreeGrafter"/>
</dbReference>
<keyword evidence="11" id="KW-1185">Reference proteome</keyword>
<keyword evidence="4" id="KW-0378">Hydrolase</keyword>
<name>A0A1H9HPY8_9SPIR</name>
<dbReference type="GO" id="GO:0003677">
    <property type="term" value="F:DNA binding"/>
    <property type="evidence" value="ECO:0007669"/>
    <property type="project" value="InterPro"/>
</dbReference>
<dbReference type="PROSITE" id="PS00727">
    <property type="entry name" value="AP_NUCLEASE_F1_2"/>
    <property type="match status" value="1"/>
</dbReference>
<dbReference type="InterPro" id="IPR036691">
    <property type="entry name" value="Endo/exonu/phosph_ase_sf"/>
</dbReference>
<dbReference type="Gene3D" id="3.60.10.10">
    <property type="entry name" value="Endonuclease/exonuclease/phosphatase"/>
    <property type="match status" value="1"/>
</dbReference>
<feature type="binding site" evidence="7">
    <location>
        <position position="245"/>
    </location>
    <ligand>
        <name>Mg(2+)</name>
        <dbReference type="ChEBI" id="CHEBI:18420"/>
        <label>1</label>
    </ligand>
</feature>
<dbReference type="SUPFAM" id="SSF56219">
    <property type="entry name" value="DNase I-like"/>
    <property type="match status" value="1"/>
</dbReference>
<keyword evidence="3 7" id="KW-0479">Metal-binding</keyword>
<reference evidence="10 11" key="1">
    <citation type="submission" date="2016-10" db="EMBL/GenBank/DDBJ databases">
        <authorList>
            <person name="de Groot N.N."/>
        </authorList>
    </citation>
    <scope>NUCLEOTIDE SEQUENCE [LARGE SCALE GENOMIC DNA]</scope>
    <source>
        <strain evidence="10 11">B25</strain>
    </source>
</reference>
<dbReference type="GO" id="GO:0006284">
    <property type="term" value="P:base-excision repair"/>
    <property type="evidence" value="ECO:0007669"/>
    <property type="project" value="TreeGrafter"/>
</dbReference>
<keyword evidence="5 7" id="KW-0460">Magnesium</keyword>
<evidence type="ECO:0000256" key="6">
    <source>
        <dbReference type="PIRSR" id="PIRSR604808-1"/>
    </source>
</evidence>
<organism evidence="10 11">
    <name type="scientific">Treponema bryantii</name>
    <dbReference type="NCBI Taxonomy" id="163"/>
    <lineage>
        <taxon>Bacteria</taxon>
        <taxon>Pseudomonadati</taxon>
        <taxon>Spirochaetota</taxon>
        <taxon>Spirochaetia</taxon>
        <taxon>Spirochaetales</taxon>
        <taxon>Treponemataceae</taxon>
        <taxon>Treponema</taxon>
    </lineage>
</organism>
<dbReference type="GO" id="GO:0008081">
    <property type="term" value="F:phosphoric diester hydrolase activity"/>
    <property type="evidence" value="ECO:0007669"/>
    <property type="project" value="TreeGrafter"/>
</dbReference>
<keyword evidence="7" id="KW-0464">Manganese</keyword>
<dbReference type="NCBIfam" id="TIGR00633">
    <property type="entry name" value="xth"/>
    <property type="match status" value="1"/>
</dbReference>
<proteinExistence type="inferred from homology"/>
<dbReference type="GO" id="GO:0046872">
    <property type="term" value="F:metal ion binding"/>
    <property type="evidence" value="ECO:0007669"/>
    <property type="project" value="UniProtKB-KW"/>
</dbReference>
<dbReference type="NCBIfam" id="TIGR00195">
    <property type="entry name" value="exoDNase_III"/>
    <property type="match status" value="1"/>
</dbReference>